<protein>
    <recommendedName>
        <fullName evidence="3">histidine kinase</fullName>
        <ecNumber evidence="3">2.7.13.3</ecNumber>
    </recommendedName>
</protein>
<feature type="transmembrane region" description="Helical" evidence="10">
    <location>
        <begin position="12"/>
        <end position="31"/>
    </location>
</feature>
<dbReference type="InterPro" id="IPR004358">
    <property type="entry name" value="Sig_transdc_His_kin-like_C"/>
</dbReference>
<dbReference type="InterPro" id="IPR003661">
    <property type="entry name" value="HisK_dim/P_dom"/>
</dbReference>
<evidence type="ECO:0000256" key="10">
    <source>
        <dbReference type="SAM" id="Phobius"/>
    </source>
</evidence>
<dbReference type="PROSITE" id="PS50109">
    <property type="entry name" value="HIS_KIN"/>
    <property type="match status" value="1"/>
</dbReference>
<dbReference type="Gene3D" id="3.30.565.10">
    <property type="entry name" value="Histidine kinase-like ATPase, C-terminal domain"/>
    <property type="match status" value="1"/>
</dbReference>
<feature type="domain" description="Histidine kinase" evidence="11">
    <location>
        <begin position="224"/>
        <end position="430"/>
    </location>
</feature>
<keyword evidence="6 10" id="KW-0812">Transmembrane</keyword>
<dbReference type="SUPFAM" id="SSF55874">
    <property type="entry name" value="ATPase domain of HSP90 chaperone/DNA topoisomerase II/histidine kinase"/>
    <property type="match status" value="1"/>
</dbReference>
<evidence type="ECO:0000256" key="5">
    <source>
        <dbReference type="ARBA" id="ARBA00022679"/>
    </source>
</evidence>
<comment type="catalytic activity">
    <reaction evidence="1">
        <text>ATP + protein L-histidine = ADP + protein N-phospho-L-histidine.</text>
        <dbReference type="EC" id="2.7.13.3"/>
    </reaction>
</comment>
<keyword evidence="9 10" id="KW-0472">Membrane</keyword>
<gene>
    <name evidence="12" type="ORF">FU658_12400</name>
</gene>
<dbReference type="OrthoDB" id="9121563at2"/>
<dbReference type="PANTHER" id="PTHR45436:SF16">
    <property type="entry name" value="HISTIDINE KINASE"/>
    <property type="match status" value="1"/>
</dbReference>
<dbReference type="GO" id="GO:0005886">
    <property type="term" value="C:plasma membrane"/>
    <property type="evidence" value="ECO:0007669"/>
    <property type="project" value="TreeGrafter"/>
</dbReference>
<dbReference type="InterPro" id="IPR036890">
    <property type="entry name" value="HATPase_C_sf"/>
</dbReference>
<keyword evidence="4" id="KW-0597">Phosphoprotein</keyword>
<dbReference type="Pfam" id="PF02518">
    <property type="entry name" value="HATPase_c"/>
    <property type="match status" value="1"/>
</dbReference>
<proteinExistence type="predicted"/>
<dbReference type="PRINTS" id="PR00344">
    <property type="entry name" value="BCTRLSENSOR"/>
</dbReference>
<dbReference type="CDD" id="cd00082">
    <property type="entry name" value="HisKA"/>
    <property type="match status" value="1"/>
</dbReference>
<evidence type="ECO:0000256" key="3">
    <source>
        <dbReference type="ARBA" id="ARBA00012438"/>
    </source>
</evidence>
<comment type="subcellular location">
    <subcellularLocation>
        <location evidence="2">Membrane</location>
    </subcellularLocation>
</comment>
<dbReference type="AlphaFoldDB" id="A0A5C8KN27"/>
<accession>A0A5C8KN27</accession>
<evidence type="ECO:0000313" key="13">
    <source>
        <dbReference type="Proteomes" id="UP000321248"/>
    </source>
</evidence>
<keyword evidence="8 10" id="KW-1133">Transmembrane helix</keyword>
<sequence length="433" mass="47933">MTDPGGLRRKIWIAFILQVAAISFATVLGVYGASAVLKHTLIQRALTDEAAHYWQRVASNPAAEVPDTYNMQGYLVPPGGASDILPESLVGLGPGYHSLPRALDGSLVYVDDGPTGRLFLVFKQTQVDALAFYFGMVPLVVVLVVIYVIAWVTYRVSKRAVSPLIWLANEVQHWDPKRPEFGKLHPENLPVDVEGETLILARSLHDFGDRLEAFVQRERDFTRDASHELRTPITVIRMATELLLADGGLDKHADRSVRRIQKAIQDMEVLIEAFLILAREGDVGLPDEDFEVADVIHDEVDKVRPLLASKPVTLEIDEQARFWLHAPSRVVSVLVGNLLRNACNHTSEGRVVVRVLKDEVVIEDSGEGMTEVELARAFEPFYRVSGNPGGGHGIGLSIVSRLSERFGWPVNLESEKGVGTRAHVRFPQARPIA</sequence>
<comment type="caution">
    <text evidence="12">The sequence shown here is derived from an EMBL/GenBank/DDBJ whole genome shotgun (WGS) entry which is preliminary data.</text>
</comment>
<dbReference type="SUPFAM" id="SSF47384">
    <property type="entry name" value="Homodimeric domain of signal transducing histidine kinase"/>
    <property type="match status" value="1"/>
</dbReference>
<dbReference type="EC" id="2.7.13.3" evidence="3"/>
<dbReference type="Gene3D" id="1.10.287.130">
    <property type="match status" value="1"/>
</dbReference>
<dbReference type="InterPro" id="IPR050428">
    <property type="entry name" value="TCS_sensor_his_kinase"/>
</dbReference>
<dbReference type="Proteomes" id="UP000321248">
    <property type="component" value="Unassembled WGS sequence"/>
</dbReference>
<evidence type="ECO:0000256" key="8">
    <source>
        <dbReference type="ARBA" id="ARBA00022989"/>
    </source>
</evidence>
<organism evidence="12 13">
    <name type="scientific">Alkalisalibacterium limincola</name>
    <dbReference type="NCBI Taxonomy" id="2699169"/>
    <lineage>
        <taxon>Bacteria</taxon>
        <taxon>Pseudomonadati</taxon>
        <taxon>Pseudomonadota</taxon>
        <taxon>Gammaproteobacteria</taxon>
        <taxon>Lysobacterales</taxon>
        <taxon>Lysobacteraceae</taxon>
        <taxon>Alkalisalibacterium</taxon>
    </lineage>
</organism>
<dbReference type="InterPro" id="IPR005467">
    <property type="entry name" value="His_kinase_dom"/>
</dbReference>
<evidence type="ECO:0000256" key="7">
    <source>
        <dbReference type="ARBA" id="ARBA00022777"/>
    </source>
</evidence>
<evidence type="ECO:0000256" key="1">
    <source>
        <dbReference type="ARBA" id="ARBA00000085"/>
    </source>
</evidence>
<dbReference type="Pfam" id="PF00512">
    <property type="entry name" value="HisKA"/>
    <property type="match status" value="1"/>
</dbReference>
<evidence type="ECO:0000313" key="12">
    <source>
        <dbReference type="EMBL" id="TXK60567.1"/>
    </source>
</evidence>
<dbReference type="InterPro" id="IPR003594">
    <property type="entry name" value="HATPase_dom"/>
</dbReference>
<feature type="transmembrane region" description="Helical" evidence="10">
    <location>
        <begin position="130"/>
        <end position="154"/>
    </location>
</feature>
<name>A0A5C8KN27_9GAMM</name>
<dbReference type="GO" id="GO:0000155">
    <property type="term" value="F:phosphorelay sensor kinase activity"/>
    <property type="evidence" value="ECO:0007669"/>
    <property type="project" value="InterPro"/>
</dbReference>
<evidence type="ECO:0000256" key="2">
    <source>
        <dbReference type="ARBA" id="ARBA00004370"/>
    </source>
</evidence>
<keyword evidence="5" id="KW-0808">Transferase</keyword>
<dbReference type="SMART" id="SM00388">
    <property type="entry name" value="HisKA"/>
    <property type="match status" value="1"/>
</dbReference>
<dbReference type="InterPro" id="IPR036097">
    <property type="entry name" value="HisK_dim/P_sf"/>
</dbReference>
<evidence type="ECO:0000256" key="4">
    <source>
        <dbReference type="ARBA" id="ARBA00022553"/>
    </source>
</evidence>
<evidence type="ECO:0000259" key="11">
    <source>
        <dbReference type="PROSITE" id="PS50109"/>
    </source>
</evidence>
<keyword evidence="13" id="KW-1185">Reference proteome</keyword>
<evidence type="ECO:0000256" key="6">
    <source>
        <dbReference type="ARBA" id="ARBA00022692"/>
    </source>
</evidence>
<dbReference type="PANTHER" id="PTHR45436">
    <property type="entry name" value="SENSOR HISTIDINE KINASE YKOH"/>
    <property type="match status" value="1"/>
</dbReference>
<dbReference type="RefSeq" id="WP_147892359.1">
    <property type="nucleotide sequence ID" value="NZ_VRTS01000009.1"/>
</dbReference>
<evidence type="ECO:0000256" key="9">
    <source>
        <dbReference type="ARBA" id="ARBA00023136"/>
    </source>
</evidence>
<keyword evidence="7 12" id="KW-0418">Kinase</keyword>
<reference evidence="12 13" key="1">
    <citation type="submission" date="2019-08" db="EMBL/GenBank/DDBJ databases">
        <authorList>
            <person name="Karlyshev A.V."/>
        </authorList>
    </citation>
    <scope>NUCLEOTIDE SEQUENCE [LARGE SCALE GENOMIC DNA]</scope>
    <source>
        <strain evidence="12 13">Alg18-2.2</strain>
    </source>
</reference>
<dbReference type="EMBL" id="VRTS01000009">
    <property type="protein sequence ID" value="TXK60567.1"/>
    <property type="molecule type" value="Genomic_DNA"/>
</dbReference>
<dbReference type="SMART" id="SM00387">
    <property type="entry name" value="HATPase_c"/>
    <property type="match status" value="1"/>
</dbReference>